<dbReference type="HOGENOM" id="CLU_2334123_0_0_1"/>
<dbReference type="Proteomes" id="UP000002872">
    <property type="component" value="Unassembled WGS sequence"/>
</dbReference>
<proteinExistence type="predicted"/>
<evidence type="ECO:0000313" key="2">
    <source>
        <dbReference type="Proteomes" id="UP000002872"/>
    </source>
</evidence>
<dbReference type="AlphaFoldDB" id="I3EHA6"/>
<name>I3EHA6_NEMP3</name>
<reference evidence="1" key="1">
    <citation type="submission" date="2011-01" db="EMBL/GenBank/DDBJ databases">
        <title>The Genome Sequence of Nematocida parisii strain ERTm3.</title>
        <authorList>
            <consortium name="The Broad Institute Genome Sequencing Platform"/>
            <consortium name="The Broad Institute Genome Sequencing Center for Infectious Disease"/>
            <person name="Cuomo C."/>
            <person name="Troemel E."/>
            <person name="Young S.K."/>
            <person name="Zeng Q."/>
            <person name="Gargeya S."/>
            <person name="Fitzgerald M."/>
            <person name="Haas B."/>
            <person name="Abouelleil A."/>
            <person name="Alvarado L."/>
            <person name="Arachchi H.M."/>
            <person name="Berlin A."/>
            <person name="Chapman S.B."/>
            <person name="Gearin G."/>
            <person name="Goldberg J."/>
            <person name="Griggs A."/>
            <person name="Gujja S."/>
            <person name="Hansen M."/>
            <person name="Heiman D."/>
            <person name="Howarth C."/>
            <person name="Larimer J."/>
            <person name="Lui A."/>
            <person name="MacDonald P.J.P."/>
            <person name="McCowen C."/>
            <person name="Montmayeur A."/>
            <person name="Murphy C."/>
            <person name="Neiman D."/>
            <person name="Pearson M."/>
            <person name="Priest M."/>
            <person name="Roberts A."/>
            <person name="Saif S."/>
            <person name="Shea T."/>
            <person name="Sisk P."/>
            <person name="Stolte C."/>
            <person name="Sykes S."/>
            <person name="Wortman J."/>
            <person name="Nusbaum C."/>
            <person name="Birren B."/>
        </authorList>
    </citation>
    <scope>NUCLEOTIDE SEQUENCE</scope>
    <source>
        <strain evidence="1">ERTm3</strain>
    </source>
</reference>
<dbReference type="VEuPathDB" id="MicrosporidiaDB:NEQG_01293"/>
<protein>
    <submittedName>
        <fullName evidence="1">Uncharacterized protein</fullName>
    </submittedName>
</protein>
<keyword evidence="2" id="KW-1185">Reference proteome</keyword>
<sequence>MIEYITTYFILHIDKFAIYTRTSTFKQAVLSIQHSLERKEVKNGLRDAKYLPVHVFYILPYLEKKDKLFGTGLLGIYKQNRLISQKIREVFGISADIL</sequence>
<dbReference type="InParanoid" id="I3EHA6"/>
<organism evidence="1 2">
    <name type="scientific">Nematocida parisii (strain ERTm3)</name>
    <name type="common">Nematode killer fungus</name>
    <dbReference type="NCBI Taxonomy" id="935791"/>
    <lineage>
        <taxon>Eukaryota</taxon>
        <taxon>Fungi</taxon>
        <taxon>Fungi incertae sedis</taxon>
        <taxon>Microsporidia</taxon>
        <taxon>Nematocida</taxon>
    </lineage>
</organism>
<dbReference type="EMBL" id="GL870878">
    <property type="protein sequence ID" value="EIJ88603.1"/>
    <property type="molecule type" value="Genomic_DNA"/>
</dbReference>
<gene>
    <name evidence="1" type="ORF">NEQG_01293</name>
</gene>
<evidence type="ECO:0000313" key="1">
    <source>
        <dbReference type="EMBL" id="EIJ88603.1"/>
    </source>
</evidence>
<accession>I3EHA6</accession>